<evidence type="ECO:0000313" key="4">
    <source>
        <dbReference type="EMBL" id="OZT78663.1"/>
    </source>
</evidence>
<proteinExistence type="predicted"/>
<organism evidence="4 5">
    <name type="scientific">Salinicoccus roseus</name>
    <dbReference type="NCBI Taxonomy" id="45670"/>
    <lineage>
        <taxon>Bacteria</taxon>
        <taxon>Bacillati</taxon>
        <taxon>Bacillota</taxon>
        <taxon>Bacilli</taxon>
        <taxon>Bacillales</taxon>
        <taxon>Staphylococcaceae</taxon>
        <taxon>Salinicoccus</taxon>
    </lineage>
</organism>
<dbReference type="GO" id="GO:0046872">
    <property type="term" value="F:metal ion binding"/>
    <property type="evidence" value="ECO:0007669"/>
    <property type="project" value="UniProtKB-KW"/>
</dbReference>
<evidence type="ECO:0000259" key="3">
    <source>
        <dbReference type="Pfam" id="PF07969"/>
    </source>
</evidence>
<dbReference type="GO" id="GO:0004131">
    <property type="term" value="F:cytosine deaminase activity"/>
    <property type="evidence" value="ECO:0007669"/>
    <property type="project" value="UniProtKB-EC"/>
</dbReference>
<dbReference type="InterPro" id="IPR052349">
    <property type="entry name" value="Metallo-hydrolase_Enzymes"/>
</dbReference>
<dbReference type="AlphaFoldDB" id="A0A265EAQ3"/>
<evidence type="ECO:0000256" key="1">
    <source>
        <dbReference type="ARBA" id="ARBA00022723"/>
    </source>
</evidence>
<feature type="domain" description="Amidohydrolase 3" evidence="3">
    <location>
        <begin position="38"/>
        <end position="395"/>
    </location>
</feature>
<dbReference type="FunFam" id="3.20.20.140:FF:000019">
    <property type="entry name" value="Cytosine deaminase"/>
    <property type="match status" value="1"/>
</dbReference>
<dbReference type="Pfam" id="PF07969">
    <property type="entry name" value="Amidohydro_3"/>
    <property type="match status" value="1"/>
</dbReference>
<dbReference type="PANTHER" id="PTHR32027:SF0">
    <property type="entry name" value="CYTOSINE DEAMINASE"/>
    <property type="match status" value="1"/>
</dbReference>
<dbReference type="GO" id="GO:0006209">
    <property type="term" value="P:cytosine catabolic process"/>
    <property type="evidence" value="ECO:0007669"/>
    <property type="project" value="TreeGrafter"/>
</dbReference>
<sequence length="418" mass="47087">MMKKFINANIYGQDEASEILVEDGVFKSIGQDLDDAEEVIDLEHRLVLPPYVDPHLHLDYIFSGLGPGNANISGTLFEGIQRWSDNKKSLTEEMVRERALQGIRKELNHGVQYIRTHVDVTDPNLTGMKALLKLKEELKDVVTLQLVAFPQEGFFRYDGAEQLVEKALEMGADVVGGIPHFEISYEHGVESLKRIVDLALKYDVMIDIHCDENDDPNSRFLEVLNALVMEKGYGEKTTASHTCSFGSADDSYAAKMMGLFHESKINFISCPTENAHLQGRSDSYPKRRGLTRVKELLSNGNTVAFAQDSIADYWYPLGNGNMMNILDNGIHLAHYTHIDEINKAFDLITYNGAKVMQLNDEYGIEQGKPANFIVLDAYDTYEAVRERADVLASIRSGEHLFRRAPRKNEVSHALLEDK</sequence>
<evidence type="ECO:0000313" key="5">
    <source>
        <dbReference type="Proteomes" id="UP000216682"/>
    </source>
</evidence>
<dbReference type="PANTHER" id="PTHR32027">
    <property type="entry name" value="CYTOSINE DEAMINASE"/>
    <property type="match status" value="1"/>
</dbReference>
<dbReference type="GO" id="GO:0035888">
    <property type="term" value="F:isoguanine deaminase activity"/>
    <property type="evidence" value="ECO:0007669"/>
    <property type="project" value="TreeGrafter"/>
</dbReference>
<gene>
    <name evidence="4" type="ORF">CFN03_02410</name>
</gene>
<dbReference type="Gene3D" id="3.20.20.140">
    <property type="entry name" value="Metal-dependent hydrolases"/>
    <property type="match status" value="1"/>
</dbReference>
<dbReference type="Proteomes" id="UP000216682">
    <property type="component" value="Unassembled WGS sequence"/>
</dbReference>
<name>A0A265EAQ3_9STAP</name>
<dbReference type="InterPro" id="IPR032466">
    <property type="entry name" value="Metal_Hydrolase"/>
</dbReference>
<reference evidence="4 5" key="1">
    <citation type="submission" date="2017-07" db="EMBL/GenBank/DDBJ databases">
        <title>Shotgun whole genome sequences of three halophilic bacterial isolates.</title>
        <authorList>
            <person name="Pozzo T."/>
            <person name="Higdon S.M."/>
            <person name="Quillaguaman J."/>
        </authorList>
    </citation>
    <scope>NUCLEOTIDE SEQUENCE [LARGE SCALE GENOMIC DNA]</scope>
    <source>
        <strain evidence="4 5">BU-1</strain>
    </source>
</reference>
<comment type="caution">
    <text evidence="4">The sequence shown here is derived from an EMBL/GenBank/DDBJ whole genome shotgun (WGS) entry which is preliminary data.</text>
</comment>
<dbReference type="InterPro" id="IPR011059">
    <property type="entry name" value="Metal-dep_hydrolase_composite"/>
</dbReference>
<keyword evidence="1" id="KW-0479">Metal-binding</keyword>
<protein>
    <submittedName>
        <fullName evidence="4">Cytosine deaminase</fullName>
        <ecNumber evidence="4">3.5.4.1</ecNumber>
    </submittedName>
</protein>
<dbReference type="EMBL" id="NPEZ01000001">
    <property type="protein sequence ID" value="OZT78663.1"/>
    <property type="molecule type" value="Genomic_DNA"/>
</dbReference>
<accession>A0A265EAQ3</accession>
<keyword evidence="2 4" id="KW-0378">Hydrolase</keyword>
<dbReference type="InterPro" id="IPR013108">
    <property type="entry name" value="Amidohydro_3"/>
</dbReference>
<dbReference type="SUPFAM" id="SSF51338">
    <property type="entry name" value="Composite domain of metallo-dependent hydrolases"/>
    <property type="match status" value="1"/>
</dbReference>
<dbReference type="Gene3D" id="2.30.40.10">
    <property type="entry name" value="Urease, subunit C, domain 1"/>
    <property type="match status" value="1"/>
</dbReference>
<evidence type="ECO:0000256" key="2">
    <source>
        <dbReference type="ARBA" id="ARBA00022801"/>
    </source>
</evidence>
<dbReference type="EC" id="3.5.4.1" evidence="4"/>
<dbReference type="CDD" id="cd01293">
    <property type="entry name" value="Bact_CD"/>
    <property type="match status" value="1"/>
</dbReference>
<dbReference type="SUPFAM" id="SSF51556">
    <property type="entry name" value="Metallo-dependent hydrolases"/>
    <property type="match status" value="1"/>
</dbReference>